<dbReference type="InterPro" id="IPR010982">
    <property type="entry name" value="Lambda_DNA-bd_dom_sf"/>
</dbReference>
<dbReference type="RefSeq" id="WP_044259302.1">
    <property type="nucleotide sequence ID" value="NZ_JAXEUP010000045.1"/>
</dbReference>
<keyword evidence="2" id="KW-1185">Reference proteome</keyword>
<dbReference type="PANTHER" id="PTHR36924">
    <property type="entry name" value="ANTITOXIN HIGA-1"/>
    <property type="match status" value="1"/>
</dbReference>
<dbReference type="PANTHER" id="PTHR36924:SF1">
    <property type="entry name" value="ANTITOXIN HIGA-1"/>
    <property type="match status" value="1"/>
</dbReference>
<reference evidence="1 2" key="1">
    <citation type="submission" date="2014-03" db="EMBL/GenBank/DDBJ databases">
        <title>Genomics of Bifidobacteria.</title>
        <authorList>
            <person name="Ventura M."/>
            <person name="Milani C."/>
            <person name="Lugli G.A."/>
        </authorList>
    </citation>
    <scope>NUCLEOTIDE SEQUENCE [LARGE SCALE GENOMIC DNA]</scope>
    <source>
        <strain evidence="1 2">JCM 13495</strain>
    </source>
</reference>
<organism evidence="1 2">
    <name type="scientific">Bifidobacterium tsurumiense</name>
    <dbReference type="NCBI Taxonomy" id="356829"/>
    <lineage>
        <taxon>Bacteria</taxon>
        <taxon>Bacillati</taxon>
        <taxon>Actinomycetota</taxon>
        <taxon>Actinomycetes</taxon>
        <taxon>Bifidobacteriales</taxon>
        <taxon>Bifidobacteriaceae</taxon>
        <taxon>Bifidobacterium</taxon>
    </lineage>
</organism>
<proteinExistence type="predicted"/>
<dbReference type="InterPro" id="IPR013430">
    <property type="entry name" value="Toxin_antidote_HigA"/>
</dbReference>
<dbReference type="NCBIfam" id="TIGR02607">
    <property type="entry name" value="antidote_HigA"/>
    <property type="match status" value="1"/>
</dbReference>
<gene>
    <name evidence="1" type="ORF">BITS_0715</name>
</gene>
<dbReference type="PROSITE" id="PS50943">
    <property type="entry name" value="HTH_CROC1"/>
    <property type="match status" value="1"/>
</dbReference>
<dbReference type="OrthoDB" id="3174593at2"/>
<comment type="caution">
    <text evidence="1">The sequence shown here is derived from an EMBL/GenBank/DDBJ whole genome shotgun (WGS) entry which is preliminary data.</text>
</comment>
<dbReference type="Proteomes" id="UP000029080">
    <property type="component" value="Unassembled WGS sequence"/>
</dbReference>
<dbReference type="CDD" id="cd00093">
    <property type="entry name" value="HTH_XRE"/>
    <property type="match status" value="1"/>
</dbReference>
<dbReference type="Gene3D" id="1.10.260.40">
    <property type="entry name" value="lambda repressor-like DNA-binding domains"/>
    <property type="match status" value="1"/>
</dbReference>
<dbReference type="InterPro" id="IPR001387">
    <property type="entry name" value="Cro/C1-type_HTH"/>
</dbReference>
<name>A0A087EI67_9BIFI</name>
<dbReference type="eggNOG" id="COG3093">
    <property type="taxonomic scope" value="Bacteria"/>
</dbReference>
<dbReference type="AlphaFoldDB" id="A0A087EI67"/>
<accession>A0A087EI67</accession>
<evidence type="ECO:0000313" key="1">
    <source>
        <dbReference type="EMBL" id="KFJ07468.1"/>
    </source>
</evidence>
<dbReference type="EMBL" id="JGZU01000004">
    <property type="protein sequence ID" value="KFJ07468.1"/>
    <property type="molecule type" value="Genomic_DNA"/>
</dbReference>
<protein>
    <submittedName>
        <fullName evidence="1">Plasmid maintenance system antidote protein</fullName>
    </submittedName>
</protein>
<sequence>MITIIPDGTIFQNDTPVTVTGLTPTAVGQIVRGERAITVKTAYLLAKAFGTSAEFWLNLQHDYELLSFDSSSLKDVPDLTHCV</sequence>
<evidence type="ECO:0000313" key="2">
    <source>
        <dbReference type="Proteomes" id="UP000029080"/>
    </source>
</evidence>
<dbReference type="GO" id="GO:0003677">
    <property type="term" value="F:DNA binding"/>
    <property type="evidence" value="ECO:0007669"/>
    <property type="project" value="InterPro"/>
</dbReference>
<dbReference type="Pfam" id="PF01381">
    <property type="entry name" value="HTH_3"/>
    <property type="match status" value="1"/>
</dbReference>
<dbReference type="SUPFAM" id="SSF47413">
    <property type="entry name" value="lambda repressor-like DNA-binding domains"/>
    <property type="match status" value="1"/>
</dbReference>